<comment type="caution">
    <text evidence="1">The sequence shown here is derived from an EMBL/GenBank/DDBJ whole genome shotgun (WGS) entry which is preliminary data.</text>
</comment>
<protein>
    <submittedName>
        <fullName evidence="1">Putative tam domain methyltransferase</fullName>
    </submittedName>
</protein>
<reference evidence="1 2" key="1">
    <citation type="submission" date="2015-05" db="EMBL/GenBank/DDBJ databases">
        <title>Distinctive expansion of gene families associated with plant cell wall degradation and secondary metabolism in the genomes of grapevine trunk pathogens.</title>
        <authorList>
            <person name="Lawrence D.P."/>
            <person name="Travadon R."/>
            <person name="Rolshausen P.E."/>
            <person name="Baumgartner K."/>
        </authorList>
    </citation>
    <scope>NUCLEOTIDE SEQUENCE [LARGE SCALE GENOMIC DNA]</scope>
    <source>
        <strain evidence="1">UCRPC4</strain>
    </source>
</reference>
<dbReference type="CDD" id="cd02440">
    <property type="entry name" value="AdoMet_MTases"/>
    <property type="match status" value="1"/>
</dbReference>
<sequence>MSQSYQEAEYEFDDFDSAMGDDESVALTPLAVPKAKFMLTPHLAPYMPQRWMARSKNISGKMAEDTIHTGLATELNREDMKDHMTRLMLDGRLTFAELEKEPLNALDLGTGTGKWAMEFAEENAGCRVLAVDLSPVQPNFTPPNLEFQVDDIEADWTYKEDSFDYIHIRYMAVAVRDWQQLLERCYSTLRPGGTIEIIDMDLNYTSDDGTVLPENRLLVFMNQLTSASTIRGVNMKIVPEMPSKLQEIGYGNIRFQCPKLPIGWWPKDPRTKEIGLYQYTQFLDALQGIAMGAFIKILGWTTNQVEAMLVGVREDCKNQKIHGYWRNYFVSAQKL</sequence>
<dbReference type="SUPFAM" id="SSF53335">
    <property type="entry name" value="S-adenosyl-L-methionine-dependent methyltransferases"/>
    <property type="match status" value="1"/>
</dbReference>
<gene>
    <name evidence="1" type="ORF">UCRPC4_g04911</name>
</gene>
<dbReference type="GO" id="GO:0008168">
    <property type="term" value="F:methyltransferase activity"/>
    <property type="evidence" value="ECO:0007669"/>
    <property type="project" value="UniProtKB-KW"/>
</dbReference>
<dbReference type="GO" id="GO:0032259">
    <property type="term" value="P:methylation"/>
    <property type="evidence" value="ECO:0007669"/>
    <property type="project" value="UniProtKB-KW"/>
</dbReference>
<keyword evidence="2" id="KW-1185">Reference proteome</keyword>
<evidence type="ECO:0000313" key="1">
    <source>
        <dbReference type="EMBL" id="KKY18442.1"/>
    </source>
</evidence>
<keyword evidence="1" id="KW-0489">Methyltransferase</keyword>
<accession>A0A0G2E606</accession>
<proteinExistence type="predicted"/>
<dbReference type="EMBL" id="LCWF01000121">
    <property type="protein sequence ID" value="KKY18442.1"/>
    <property type="molecule type" value="Genomic_DNA"/>
</dbReference>
<name>A0A0G2E606_PHACM</name>
<dbReference type="PANTHER" id="PTHR43591:SF31">
    <property type="entry name" value="LAEA-LIKE, PUTATIVE (AFU_ORTHOLOGUE AFUA_8G01930)-RELATED"/>
    <property type="match status" value="1"/>
</dbReference>
<dbReference type="Pfam" id="PF13489">
    <property type="entry name" value="Methyltransf_23"/>
    <property type="match status" value="1"/>
</dbReference>
<dbReference type="OrthoDB" id="2013972at2759"/>
<dbReference type="Gene3D" id="3.40.50.150">
    <property type="entry name" value="Vaccinia Virus protein VP39"/>
    <property type="match status" value="1"/>
</dbReference>
<reference evidence="1 2" key="2">
    <citation type="submission" date="2015-05" db="EMBL/GenBank/DDBJ databases">
        <authorList>
            <person name="Morales-Cruz A."/>
            <person name="Amrine K.C."/>
            <person name="Cantu D."/>
        </authorList>
    </citation>
    <scope>NUCLEOTIDE SEQUENCE [LARGE SCALE GENOMIC DNA]</scope>
    <source>
        <strain evidence="1">UCRPC4</strain>
    </source>
</reference>
<evidence type="ECO:0000313" key="2">
    <source>
        <dbReference type="Proteomes" id="UP000053317"/>
    </source>
</evidence>
<dbReference type="Proteomes" id="UP000053317">
    <property type="component" value="Unassembled WGS sequence"/>
</dbReference>
<dbReference type="PANTHER" id="PTHR43591">
    <property type="entry name" value="METHYLTRANSFERASE"/>
    <property type="match status" value="1"/>
</dbReference>
<organism evidence="1 2">
    <name type="scientific">Phaeomoniella chlamydospora</name>
    <name type="common">Phaeoacremonium chlamydosporum</name>
    <dbReference type="NCBI Taxonomy" id="158046"/>
    <lineage>
        <taxon>Eukaryota</taxon>
        <taxon>Fungi</taxon>
        <taxon>Dikarya</taxon>
        <taxon>Ascomycota</taxon>
        <taxon>Pezizomycotina</taxon>
        <taxon>Eurotiomycetes</taxon>
        <taxon>Chaetothyriomycetidae</taxon>
        <taxon>Phaeomoniellales</taxon>
        <taxon>Phaeomoniellaceae</taxon>
        <taxon>Phaeomoniella</taxon>
    </lineage>
</organism>
<keyword evidence="1" id="KW-0808">Transferase</keyword>
<dbReference type="AlphaFoldDB" id="A0A0G2E606"/>
<dbReference type="InterPro" id="IPR029063">
    <property type="entry name" value="SAM-dependent_MTases_sf"/>
</dbReference>